<dbReference type="SUPFAM" id="SSF81338">
    <property type="entry name" value="Aquaporin-like"/>
    <property type="match status" value="1"/>
</dbReference>
<evidence type="ECO:0000256" key="2">
    <source>
        <dbReference type="ARBA" id="ARBA00006175"/>
    </source>
</evidence>
<evidence type="ECO:0000256" key="8">
    <source>
        <dbReference type="RuleBase" id="RU000477"/>
    </source>
</evidence>
<keyword evidence="6 10" id="KW-1133">Transmembrane helix</keyword>
<keyword evidence="5 8" id="KW-0812">Transmembrane</keyword>
<dbReference type="EMBL" id="JADGJW010000480">
    <property type="protein sequence ID" value="KAJ3216407.1"/>
    <property type="molecule type" value="Genomic_DNA"/>
</dbReference>
<dbReference type="Gene3D" id="1.20.1080.10">
    <property type="entry name" value="Glycerol uptake facilitator protein"/>
    <property type="match status" value="1"/>
</dbReference>
<evidence type="ECO:0000313" key="13">
    <source>
        <dbReference type="Proteomes" id="UP001211065"/>
    </source>
</evidence>
<dbReference type="PANTHER" id="PTHR19139:SF199">
    <property type="entry name" value="MIP17260P"/>
    <property type="match status" value="1"/>
</dbReference>
<comment type="similarity">
    <text evidence="2 8">Belongs to the MIP/aquaporin (TC 1.A.8) family.</text>
</comment>
<keyword evidence="3 8" id="KW-0813">Transport</keyword>
<keyword evidence="13" id="KW-1185">Reference proteome</keyword>
<reference evidence="12" key="1">
    <citation type="submission" date="2020-05" db="EMBL/GenBank/DDBJ databases">
        <title>Phylogenomic resolution of chytrid fungi.</title>
        <authorList>
            <person name="Stajich J.E."/>
            <person name="Amses K."/>
            <person name="Simmons R."/>
            <person name="Seto K."/>
            <person name="Myers J."/>
            <person name="Bonds A."/>
            <person name="Quandt C.A."/>
            <person name="Barry K."/>
            <person name="Liu P."/>
            <person name="Grigoriev I."/>
            <person name="Longcore J.E."/>
            <person name="James T.Y."/>
        </authorList>
    </citation>
    <scope>NUCLEOTIDE SEQUENCE</scope>
    <source>
        <strain evidence="12">JEL0476</strain>
    </source>
</reference>
<dbReference type="GO" id="GO:0005886">
    <property type="term" value="C:plasma membrane"/>
    <property type="evidence" value="ECO:0007669"/>
    <property type="project" value="UniProtKB-SubCell"/>
</dbReference>
<accession>A0AAD5TYK3</accession>
<name>A0AAD5TYK3_9FUNG</name>
<organism evidence="12 13">
    <name type="scientific">Clydaea vesicula</name>
    <dbReference type="NCBI Taxonomy" id="447962"/>
    <lineage>
        <taxon>Eukaryota</taxon>
        <taxon>Fungi</taxon>
        <taxon>Fungi incertae sedis</taxon>
        <taxon>Chytridiomycota</taxon>
        <taxon>Chytridiomycota incertae sedis</taxon>
        <taxon>Chytridiomycetes</taxon>
        <taxon>Lobulomycetales</taxon>
        <taxon>Lobulomycetaceae</taxon>
        <taxon>Clydaea</taxon>
    </lineage>
</organism>
<feature type="transmembrane region" description="Helical" evidence="10">
    <location>
        <begin position="175"/>
        <end position="197"/>
    </location>
</feature>
<comment type="caution">
    <text evidence="12">The sequence shown here is derived from an EMBL/GenBank/DDBJ whole genome shotgun (WGS) entry which is preliminary data.</text>
</comment>
<feature type="region of interest" description="Disordered" evidence="9">
    <location>
        <begin position="118"/>
        <end position="140"/>
    </location>
</feature>
<evidence type="ECO:0008006" key="14">
    <source>
        <dbReference type="Google" id="ProtNLM"/>
    </source>
</evidence>
<keyword evidence="4" id="KW-1003">Cell membrane</keyword>
<feature type="signal peptide" evidence="11">
    <location>
        <begin position="1"/>
        <end position="18"/>
    </location>
</feature>
<evidence type="ECO:0000256" key="5">
    <source>
        <dbReference type="ARBA" id="ARBA00022692"/>
    </source>
</evidence>
<evidence type="ECO:0000256" key="10">
    <source>
        <dbReference type="SAM" id="Phobius"/>
    </source>
</evidence>
<gene>
    <name evidence="12" type="ORF">HK099_005895</name>
</gene>
<dbReference type="InterPro" id="IPR000425">
    <property type="entry name" value="MIP"/>
</dbReference>
<dbReference type="InterPro" id="IPR034294">
    <property type="entry name" value="Aquaporin_transptr"/>
</dbReference>
<dbReference type="PRINTS" id="PR00783">
    <property type="entry name" value="MINTRINSICP"/>
</dbReference>
<sequence>MSTKLISVVVLFIASVAATPALMCPQVMPSCDAVRCASGTCKVFPQTKTSCAQVKCVEDTLVCPQHLPCSAVRCASGYKCENIPQTKTSCASAKCVKRFQKTSEFSEVKDYSNEDIESKGTFANSPHSDTTDNGHLLGEREPEIRPLSLNPMDWYRDIKSEYEQFTWAMTEKKRVLLRAIFGEGLCTFLFLFTVMAASVNNGRQESPENLVVGAVCVGFCSIAYIYSFADVSGAHFNPAVTFGTIIMGKVSVKKGLAFIGVQIFASILATIWVMAVFPKHLPTGITVSNALVVNLDANTKLVNAFFMEVTLSFILVYVIFATAFDTVDTNPVKVDGGKGAVGNNLTIYTTSGNSKAGFAPIAIGFTLGFLGLLGGSVSGGCFNPARAFGPAIVADSWDNHWIYWIGDFAGAALAGWTQSFFAHKPTHKSAAAPTNKSRE</sequence>
<dbReference type="AlphaFoldDB" id="A0AAD5TYK3"/>
<evidence type="ECO:0000313" key="12">
    <source>
        <dbReference type="EMBL" id="KAJ3216407.1"/>
    </source>
</evidence>
<dbReference type="Proteomes" id="UP001211065">
    <property type="component" value="Unassembled WGS sequence"/>
</dbReference>
<keyword evidence="11" id="KW-0732">Signal</keyword>
<dbReference type="GO" id="GO:0015250">
    <property type="term" value="F:water channel activity"/>
    <property type="evidence" value="ECO:0007669"/>
    <property type="project" value="TreeGrafter"/>
</dbReference>
<evidence type="ECO:0000256" key="9">
    <source>
        <dbReference type="SAM" id="MobiDB-lite"/>
    </source>
</evidence>
<keyword evidence="7 10" id="KW-0472">Membrane</keyword>
<comment type="subcellular location">
    <subcellularLocation>
        <location evidence="1">Cell membrane</location>
        <topology evidence="1">Multi-pass membrane protein</topology>
    </subcellularLocation>
</comment>
<feature type="transmembrane region" description="Helical" evidence="10">
    <location>
        <begin position="305"/>
        <end position="324"/>
    </location>
</feature>
<protein>
    <recommendedName>
        <fullName evidence="14">Aquaporin</fullName>
    </recommendedName>
</protein>
<feature type="compositionally biased region" description="Basic and acidic residues" evidence="9">
    <location>
        <begin position="129"/>
        <end position="140"/>
    </location>
</feature>
<feature type="chain" id="PRO_5042135830" description="Aquaporin" evidence="11">
    <location>
        <begin position="19"/>
        <end position="439"/>
    </location>
</feature>
<dbReference type="InterPro" id="IPR023271">
    <property type="entry name" value="Aquaporin-like"/>
</dbReference>
<dbReference type="InterPro" id="IPR022357">
    <property type="entry name" value="MIP_CS"/>
</dbReference>
<evidence type="ECO:0000256" key="3">
    <source>
        <dbReference type="ARBA" id="ARBA00022448"/>
    </source>
</evidence>
<feature type="transmembrane region" description="Helical" evidence="10">
    <location>
        <begin position="358"/>
        <end position="377"/>
    </location>
</feature>
<feature type="transmembrane region" description="Helical" evidence="10">
    <location>
        <begin position="256"/>
        <end position="277"/>
    </location>
</feature>
<dbReference type="Pfam" id="PF00230">
    <property type="entry name" value="MIP"/>
    <property type="match status" value="2"/>
</dbReference>
<feature type="transmembrane region" description="Helical" evidence="10">
    <location>
        <begin position="209"/>
        <end position="229"/>
    </location>
</feature>
<evidence type="ECO:0000256" key="7">
    <source>
        <dbReference type="ARBA" id="ARBA00023136"/>
    </source>
</evidence>
<proteinExistence type="inferred from homology"/>
<evidence type="ECO:0000256" key="6">
    <source>
        <dbReference type="ARBA" id="ARBA00022989"/>
    </source>
</evidence>
<dbReference type="PROSITE" id="PS00221">
    <property type="entry name" value="MIP"/>
    <property type="match status" value="1"/>
</dbReference>
<dbReference type="PANTHER" id="PTHR19139">
    <property type="entry name" value="AQUAPORIN TRANSPORTER"/>
    <property type="match status" value="1"/>
</dbReference>
<evidence type="ECO:0000256" key="1">
    <source>
        <dbReference type="ARBA" id="ARBA00004651"/>
    </source>
</evidence>
<evidence type="ECO:0000256" key="4">
    <source>
        <dbReference type="ARBA" id="ARBA00022475"/>
    </source>
</evidence>
<evidence type="ECO:0000256" key="11">
    <source>
        <dbReference type="SAM" id="SignalP"/>
    </source>
</evidence>